<protein>
    <submittedName>
        <fullName evidence="2">Uncharacterized protein</fullName>
    </submittedName>
</protein>
<feature type="compositionally biased region" description="Basic and acidic residues" evidence="1">
    <location>
        <begin position="481"/>
        <end position="501"/>
    </location>
</feature>
<reference evidence="2 3" key="1">
    <citation type="journal article" date="2024" name="Plant Biotechnol. J.">
        <title>Dendrobium thyrsiflorum genome and its molecular insights into genes involved in important horticultural traits.</title>
        <authorList>
            <person name="Chen B."/>
            <person name="Wang J.Y."/>
            <person name="Zheng P.J."/>
            <person name="Li K.L."/>
            <person name="Liang Y.M."/>
            <person name="Chen X.F."/>
            <person name="Zhang C."/>
            <person name="Zhao X."/>
            <person name="He X."/>
            <person name="Zhang G.Q."/>
            <person name="Liu Z.J."/>
            <person name="Xu Q."/>
        </authorList>
    </citation>
    <scope>NUCLEOTIDE SEQUENCE [LARGE SCALE GENOMIC DNA]</scope>
    <source>
        <strain evidence="2">GZMU011</strain>
    </source>
</reference>
<accession>A0ABD0URU8</accession>
<dbReference type="Proteomes" id="UP001552299">
    <property type="component" value="Unassembled WGS sequence"/>
</dbReference>
<evidence type="ECO:0000313" key="3">
    <source>
        <dbReference type="Proteomes" id="UP001552299"/>
    </source>
</evidence>
<keyword evidence="3" id="KW-1185">Reference proteome</keyword>
<feature type="region of interest" description="Disordered" evidence="1">
    <location>
        <begin position="481"/>
        <end position="517"/>
    </location>
</feature>
<dbReference type="AlphaFoldDB" id="A0ABD0URU8"/>
<evidence type="ECO:0000256" key="1">
    <source>
        <dbReference type="SAM" id="MobiDB-lite"/>
    </source>
</evidence>
<proteinExistence type="predicted"/>
<comment type="caution">
    <text evidence="2">The sequence shown here is derived from an EMBL/GenBank/DDBJ whole genome shotgun (WGS) entry which is preliminary data.</text>
</comment>
<sequence length="517" mass="57882">MVQAFLPHALLPPFDFTCSTMSPTTIAASNRSLSDALSLAPALSSSQFSCKFPSLEQAKSGEGSRKKRAVVDVQARAILVVFIRRLIVLRMLAGSSLQASISPDCTPLSPNQMEFGYCFVISSSTKTLVTEGLEPTAIALSTCRGRPNKLPNPCKILREKKCGCNSGKEIQIGNAENLDSFCFYLKPVENLESFCFHLKPAENLDSFCFHLKQAENLDSLLKKTPSEPPKSRDDGRRRQLESLLGATFVIPSQTPPHKILSLSQALPLFLSALEQDKVGSSRTMLVGKARSEYEFIIVLDHLDDQFTIFELIVQDDVSVHLLWRLSSEYVNFVSGSLPKEERFSAEGRAVLCRRKRVLCHHQGVVKKEEERFSAGGRGFSTITKEWDLLQVDESFSSFSYSCYLFLSLDPDDVRSSQTMWTGQNIKIQFLDDSSRKAENLDSFCFYLKPAENLDSFCFHLKPTENLDSFCFHLKQAENNDSLLKKTPSEPPKSRDGVKRMIETQSPTNPSPMIALHM</sequence>
<dbReference type="EMBL" id="JANQDX010000013">
    <property type="protein sequence ID" value="KAL0913032.1"/>
    <property type="molecule type" value="Genomic_DNA"/>
</dbReference>
<gene>
    <name evidence="2" type="ORF">M5K25_016462</name>
</gene>
<evidence type="ECO:0000313" key="2">
    <source>
        <dbReference type="EMBL" id="KAL0913032.1"/>
    </source>
</evidence>
<organism evidence="2 3">
    <name type="scientific">Dendrobium thyrsiflorum</name>
    <name type="common">Pinecone-like raceme dendrobium</name>
    <name type="synonym">Orchid</name>
    <dbReference type="NCBI Taxonomy" id="117978"/>
    <lineage>
        <taxon>Eukaryota</taxon>
        <taxon>Viridiplantae</taxon>
        <taxon>Streptophyta</taxon>
        <taxon>Embryophyta</taxon>
        <taxon>Tracheophyta</taxon>
        <taxon>Spermatophyta</taxon>
        <taxon>Magnoliopsida</taxon>
        <taxon>Liliopsida</taxon>
        <taxon>Asparagales</taxon>
        <taxon>Orchidaceae</taxon>
        <taxon>Epidendroideae</taxon>
        <taxon>Malaxideae</taxon>
        <taxon>Dendrobiinae</taxon>
        <taxon>Dendrobium</taxon>
    </lineage>
</organism>
<name>A0ABD0URU8_DENTH</name>